<proteinExistence type="predicted"/>
<dbReference type="EMBL" id="AGNK02004482">
    <property type="status" value="NOT_ANNOTATED_CDS"/>
    <property type="molecule type" value="Genomic_DNA"/>
</dbReference>
<name>K3YBK7_SETIT</name>
<feature type="region of interest" description="Disordered" evidence="1">
    <location>
        <begin position="37"/>
        <end position="56"/>
    </location>
</feature>
<protein>
    <submittedName>
        <fullName evidence="2">Uncharacterized protein</fullName>
    </submittedName>
</protein>
<keyword evidence="3" id="KW-1185">Reference proteome</keyword>
<dbReference type="EnsemblPlants" id="KQK98551">
    <property type="protein sequence ID" value="KQK98551"/>
    <property type="gene ID" value="SETIT_011601mg"/>
</dbReference>
<reference evidence="2" key="2">
    <citation type="submission" date="2018-08" db="UniProtKB">
        <authorList>
            <consortium name="EnsemblPlants"/>
        </authorList>
    </citation>
    <scope>IDENTIFICATION</scope>
    <source>
        <strain evidence="2">Yugu1</strain>
    </source>
</reference>
<reference evidence="3" key="1">
    <citation type="journal article" date="2012" name="Nat. Biotechnol.">
        <title>Reference genome sequence of the model plant Setaria.</title>
        <authorList>
            <person name="Bennetzen J.L."/>
            <person name="Schmutz J."/>
            <person name="Wang H."/>
            <person name="Percifield R."/>
            <person name="Hawkins J."/>
            <person name="Pontaroli A.C."/>
            <person name="Estep M."/>
            <person name="Feng L."/>
            <person name="Vaughn J.N."/>
            <person name="Grimwood J."/>
            <person name="Jenkins J."/>
            <person name="Barry K."/>
            <person name="Lindquist E."/>
            <person name="Hellsten U."/>
            <person name="Deshpande S."/>
            <person name="Wang X."/>
            <person name="Wu X."/>
            <person name="Mitros T."/>
            <person name="Triplett J."/>
            <person name="Yang X."/>
            <person name="Ye C.Y."/>
            <person name="Mauro-Herrera M."/>
            <person name="Wang L."/>
            <person name="Li P."/>
            <person name="Sharma M."/>
            <person name="Sharma R."/>
            <person name="Ronald P.C."/>
            <person name="Panaud O."/>
            <person name="Kellogg E.A."/>
            <person name="Brutnell T.P."/>
            <person name="Doust A.N."/>
            <person name="Tuskan G.A."/>
            <person name="Rokhsar D."/>
            <person name="Devos K.M."/>
        </authorList>
    </citation>
    <scope>NUCLEOTIDE SEQUENCE [LARGE SCALE GENOMIC DNA]</scope>
    <source>
        <strain evidence="3">cv. Yugu1</strain>
    </source>
</reference>
<dbReference type="Proteomes" id="UP000004995">
    <property type="component" value="Unassembled WGS sequence"/>
</dbReference>
<evidence type="ECO:0000313" key="2">
    <source>
        <dbReference type="EnsemblPlants" id="KQK98551"/>
    </source>
</evidence>
<organism evidence="2 3">
    <name type="scientific">Setaria italica</name>
    <name type="common">Foxtail millet</name>
    <name type="synonym">Panicum italicum</name>
    <dbReference type="NCBI Taxonomy" id="4555"/>
    <lineage>
        <taxon>Eukaryota</taxon>
        <taxon>Viridiplantae</taxon>
        <taxon>Streptophyta</taxon>
        <taxon>Embryophyta</taxon>
        <taxon>Tracheophyta</taxon>
        <taxon>Spermatophyta</taxon>
        <taxon>Magnoliopsida</taxon>
        <taxon>Liliopsida</taxon>
        <taxon>Poales</taxon>
        <taxon>Poaceae</taxon>
        <taxon>PACMAD clade</taxon>
        <taxon>Panicoideae</taxon>
        <taxon>Panicodae</taxon>
        <taxon>Paniceae</taxon>
        <taxon>Cenchrinae</taxon>
        <taxon>Setaria</taxon>
    </lineage>
</organism>
<sequence length="56" mass="6427">MNLTHQHYGLQLWSNSTSPAPMVSFPCMHRTILQEAGLSSQPQPPHKNARRIFVER</sequence>
<evidence type="ECO:0000256" key="1">
    <source>
        <dbReference type="SAM" id="MobiDB-lite"/>
    </source>
</evidence>
<dbReference type="AlphaFoldDB" id="K3YBK7"/>
<accession>K3YBK7</accession>
<dbReference type="HOGENOM" id="CLU_3017881_0_0_1"/>
<dbReference type="Gramene" id="KQK98551">
    <property type="protein sequence ID" value="KQK98551"/>
    <property type="gene ID" value="SETIT_011601mg"/>
</dbReference>
<dbReference type="InParanoid" id="K3YBK7"/>
<evidence type="ECO:0000313" key="3">
    <source>
        <dbReference type="Proteomes" id="UP000004995"/>
    </source>
</evidence>